<feature type="non-terminal residue" evidence="2">
    <location>
        <position position="1"/>
    </location>
</feature>
<protein>
    <submittedName>
        <fullName evidence="2">Uncharacterized protein</fullName>
    </submittedName>
</protein>
<dbReference type="AlphaFoldDB" id="A0A6J4NXX7"/>
<feature type="compositionally biased region" description="Basic residues" evidence="1">
    <location>
        <begin position="125"/>
        <end position="139"/>
    </location>
</feature>
<feature type="non-terminal residue" evidence="2">
    <location>
        <position position="254"/>
    </location>
</feature>
<organism evidence="2">
    <name type="scientific">uncultured Rubrobacteraceae bacterium</name>
    <dbReference type="NCBI Taxonomy" id="349277"/>
    <lineage>
        <taxon>Bacteria</taxon>
        <taxon>Bacillati</taxon>
        <taxon>Actinomycetota</taxon>
        <taxon>Rubrobacteria</taxon>
        <taxon>Rubrobacterales</taxon>
        <taxon>Rubrobacteraceae</taxon>
        <taxon>environmental samples</taxon>
    </lineage>
</organism>
<proteinExistence type="predicted"/>
<feature type="compositionally biased region" description="Basic and acidic residues" evidence="1">
    <location>
        <begin position="95"/>
        <end position="106"/>
    </location>
</feature>
<reference evidence="2" key="1">
    <citation type="submission" date="2020-02" db="EMBL/GenBank/DDBJ databases">
        <authorList>
            <person name="Meier V. D."/>
        </authorList>
    </citation>
    <scope>NUCLEOTIDE SEQUENCE</scope>
    <source>
        <strain evidence="2">AVDCRST_MAG22</strain>
    </source>
</reference>
<feature type="compositionally biased region" description="Basic and acidic residues" evidence="1">
    <location>
        <begin position="115"/>
        <end position="124"/>
    </location>
</feature>
<dbReference type="EMBL" id="CADCUV010000046">
    <property type="protein sequence ID" value="CAA9398447.1"/>
    <property type="molecule type" value="Genomic_DNA"/>
</dbReference>
<name>A0A6J4NXX7_9ACTN</name>
<accession>A0A6J4NXX7</accession>
<feature type="compositionally biased region" description="Basic and acidic residues" evidence="1">
    <location>
        <begin position="188"/>
        <end position="209"/>
    </location>
</feature>
<evidence type="ECO:0000313" key="2">
    <source>
        <dbReference type="EMBL" id="CAA9398447.1"/>
    </source>
</evidence>
<evidence type="ECO:0000256" key="1">
    <source>
        <dbReference type="SAM" id="MobiDB-lite"/>
    </source>
</evidence>
<gene>
    <name evidence="2" type="ORF">AVDCRST_MAG22-1247</name>
</gene>
<feature type="region of interest" description="Disordered" evidence="1">
    <location>
        <begin position="95"/>
        <end position="254"/>
    </location>
</feature>
<feature type="compositionally biased region" description="Pro residues" evidence="1">
    <location>
        <begin position="245"/>
        <end position="254"/>
    </location>
</feature>
<sequence>GQLLRGRVGGRRQADVQVLHQPGIPGPGALPAVLLRRVRRRAYAGGGHTGLRLRGGLHRVPVRVGALAGRHHGRGLYRVLHSERLRERLREEAHARRLQPVRDHPGLHHGLHRAGLHDGGARDRARARHRHAHNRRLRLFRPDSPRPARQHRRHPLRGRHRDDAAHPAGRARHPDADLPGPVSRPRLRPAEPLDRLDRDGGPPEPVYRDPRRRPQLSGRRPAECPPGLRDKRRPDPGPLPLGGLRPPPGREGWM</sequence>
<feature type="compositionally biased region" description="Basic residues" evidence="1">
    <location>
        <begin position="148"/>
        <end position="159"/>
    </location>
</feature>